<comment type="caution">
    <text evidence="2">The sequence shown here is derived from an EMBL/GenBank/DDBJ whole genome shotgun (WGS) entry which is preliminary data.</text>
</comment>
<accession>A0A0D8JCD5</accession>
<organism evidence="2 3">
    <name type="scientific">Draconibacterium sediminis</name>
    <dbReference type="NCBI Taxonomy" id="1544798"/>
    <lineage>
        <taxon>Bacteria</taxon>
        <taxon>Pseudomonadati</taxon>
        <taxon>Bacteroidota</taxon>
        <taxon>Bacteroidia</taxon>
        <taxon>Marinilabiliales</taxon>
        <taxon>Prolixibacteraceae</taxon>
        <taxon>Draconibacterium</taxon>
    </lineage>
</organism>
<proteinExistence type="predicted"/>
<sequence>MSIKKQYLKSKPECKVSFRVAKADAPDADTIKIVGEFNGWNESVEPMKKLKSGDFTQTLNLETGKAYQFKYLIDNSVWENESEADSTAPTGIVEGEFNSVLDLN</sequence>
<dbReference type="SUPFAM" id="SSF81296">
    <property type="entry name" value="E set domains"/>
    <property type="match status" value="1"/>
</dbReference>
<keyword evidence="3" id="KW-1185">Reference proteome</keyword>
<name>A0A0D8JCD5_9BACT</name>
<dbReference type="EMBL" id="JRHC01000001">
    <property type="protein sequence ID" value="KJF44374.1"/>
    <property type="molecule type" value="Genomic_DNA"/>
</dbReference>
<feature type="domain" description="CBM20" evidence="1">
    <location>
        <begin position="8"/>
        <end position="104"/>
    </location>
</feature>
<evidence type="ECO:0000313" key="2">
    <source>
        <dbReference type="EMBL" id="KJF44374.1"/>
    </source>
</evidence>
<dbReference type="Pfam" id="PF16561">
    <property type="entry name" value="AMPK1_CBM"/>
    <property type="match status" value="1"/>
</dbReference>
<dbReference type="RefSeq" id="WP_045025925.1">
    <property type="nucleotide sequence ID" value="NZ_CAJXKZ010000017.1"/>
</dbReference>
<evidence type="ECO:0000259" key="1">
    <source>
        <dbReference type="PROSITE" id="PS51166"/>
    </source>
</evidence>
<dbReference type="GO" id="GO:0016787">
    <property type="term" value="F:hydrolase activity"/>
    <property type="evidence" value="ECO:0007669"/>
    <property type="project" value="UniProtKB-KW"/>
</dbReference>
<dbReference type="OrthoDB" id="5451596at2"/>
<protein>
    <submittedName>
        <fullName evidence="2">Glycoside hydrolase</fullName>
    </submittedName>
</protein>
<keyword evidence="2" id="KW-0378">Hydrolase</keyword>
<dbReference type="InterPro" id="IPR032640">
    <property type="entry name" value="AMPK1_CBM"/>
</dbReference>
<dbReference type="CDD" id="cd07184">
    <property type="entry name" value="E_set_Isoamylase_like_N"/>
    <property type="match status" value="1"/>
</dbReference>
<dbReference type="Gene3D" id="2.60.40.10">
    <property type="entry name" value="Immunoglobulins"/>
    <property type="match status" value="1"/>
</dbReference>
<dbReference type="InterPro" id="IPR002044">
    <property type="entry name" value="CBM20"/>
</dbReference>
<dbReference type="Proteomes" id="UP000032544">
    <property type="component" value="Unassembled WGS sequence"/>
</dbReference>
<dbReference type="STRING" id="1544798.LH29_02415"/>
<dbReference type="InterPro" id="IPR014756">
    <property type="entry name" value="Ig_E-set"/>
</dbReference>
<dbReference type="InterPro" id="IPR013783">
    <property type="entry name" value="Ig-like_fold"/>
</dbReference>
<gene>
    <name evidence="2" type="ORF">LH29_02415</name>
</gene>
<evidence type="ECO:0000313" key="3">
    <source>
        <dbReference type="Proteomes" id="UP000032544"/>
    </source>
</evidence>
<dbReference type="GO" id="GO:2001070">
    <property type="term" value="F:starch binding"/>
    <property type="evidence" value="ECO:0007669"/>
    <property type="project" value="InterPro"/>
</dbReference>
<dbReference type="PATRIC" id="fig|1544798.3.peg.502"/>
<dbReference type="AlphaFoldDB" id="A0A0D8JCD5"/>
<reference evidence="2 3" key="1">
    <citation type="submission" date="2014-09" db="EMBL/GenBank/DDBJ databases">
        <title>Draft Genome Sequence of Draconibacterium sp. JN14CK-3.</title>
        <authorList>
            <person name="Dong C."/>
            <person name="Lai Q."/>
            <person name="Shao Z."/>
        </authorList>
    </citation>
    <scope>NUCLEOTIDE SEQUENCE [LARGE SCALE GENOMIC DNA]</scope>
    <source>
        <strain evidence="2 3">JN14CK-3</strain>
    </source>
</reference>
<dbReference type="PROSITE" id="PS51166">
    <property type="entry name" value="CBM20"/>
    <property type="match status" value="1"/>
</dbReference>